<comment type="function">
    <text evidence="9">Core subunit of the mitochondrial membrane respiratory chain NADH dehydrogenase (Complex I) which catalyzes electron transfer from NADH through the respiratory chain, using ubiquinone as an electron acceptor. Essential for the catalytic activity of complex I.</text>
</comment>
<keyword evidence="9" id="KW-0249">Electron transport</keyword>
<dbReference type="GeneID" id="75515003"/>
<evidence type="ECO:0000256" key="6">
    <source>
        <dbReference type="ARBA" id="ARBA00022989"/>
    </source>
</evidence>
<evidence type="ECO:0000256" key="8">
    <source>
        <dbReference type="ARBA" id="ARBA00049551"/>
    </source>
</evidence>
<dbReference type="GO" id="GO:0008137">
    <property type="term" value="F:NADH dehydrogenase (ubiquinone) activity"/>
    <property type="evidence" value="ECO:0007669"/>
    <property type="project" value="UniProtKB-UniRule"/>
</dbReference>
<dbReference type="GO" id="GO:0030964">
    <property type="term" value="C:NADH dehydrogenase complex"/>
    <property type="evidence" value="ECO:0007669"/>
    <property type="project" value="TreeGrafter"/>
</dbReference>
<feature type="transmembrane region" description="Helical" evidence="9">
    <location>
        <begin position="82"/>
        <end position="106"/>
    </location>
</feature>
<evidence type="ECO:0000256" key="2">
    <source>
        <dbReference type="ARBA" id="ARBA00008472"/>
    </source>
</evidence>
<keyword evidence="9 10" id="KW-0496">Mitochondrion</keyword>
<dbReference type="EC" id="7.1.1.2" evidence="9"/>
<evidence type="ECO:0000256" key="7">
    <source>
        <dbReference type="ARBA" id="ARBA00023136"/>
    </source>
</evidence>
<dbReference type="GO" id="GO:0031966">
    <property type="term" value="C:mitochondrial membrane"/>
    <property type="evidence" value="ECO:0007669"/>
    <property type="project" value="UniProtKB-SubCell"/>
</dbReference>
<comment type="similarity">
    <text evidence="2 9">Belongs to the complex I subunit 3 family.</text>
</comment>
<dbReference type="AlphaFoldDB" id="A0A977Q7U4"/>
<evidence type="ECO:0000256" key="4">
    <source>
        <dbReference type="ARBA" id="ARBA00022448"/>
    </source>
</evidence>
<keyword evidence="9" id="KW-1278">Translocase</keyword>
<gene>
    <name evidence="10" type="primary">nad3</name>
</gene>
<sequence length="148" mass="17083">MFTYYTFLCPIVAMVTVGLNYLMSTRNAYTEKDGPFECGFTSYYQSRSAFSVAFILVAMLFLPFDTEVSSITPYVVSAYSNGIYGTIITIVFIAITVIAFVVEMAVQATKLDRQYMQPPIPTELYKLPIRPLQFYYPSFKLYMYMYYN</sequence>
<evidence type="ECO:0000313" key="10">
    <source>
        <dbReference type="EMBL" id="UXG56610.1"/>
    </source>
</evidence>
<dbReference type="RefSeq" id="YP_010508146.1">
    <property type="nucleotide sequence ID" value="NC_067076.1"/>
</dbReference>
<comment type="subcellular location">
    <subcellularLocation>
        <location evidence="1">Membrane</location>
    </subcellularLocation>
    <subcellularLocation>
        <location evidence="9">Mitochondrion membrane</location>
        <topology evidence="9">Multi-pass membrane protein</topology>
    </subcellularLocation>
</comment>
<geneLocation type="mitochondrion" evidence="10"/>
<keyword evidence="6 9" id="KW-1133">Transmembrane helix</keyword>
<feature type="transmembrane region" description="Helical" evidence="9">
    <location>
        <begin position="5"/>
        <end position="23"/>
    </location>
</feature>
<dbReference type="Pfam" id="PF00507">
    <property type="entry name" value="Oxidored_q4"/>
    <property type="match status" value="1"/>
</dbReference>
<proteinExistence type="inferred from homology"/>
<evidence type="ECO:0000256" key="3">
    <source>
        <dbReference type="ARBA" id="ARBA00021007"/>
    </source>
</evidence>
<organism evidence="10">
    <name type="scientific">Candida verbasci</name>
    <dbReference type="NCBI Taxonomy" id="1227364"/>
    <lineage>
        <taxon>Eukaryota</taxon>
        <taxon>Fungi</taxon>
        <taxon>Dikarya</taxon>
        <taxon>Ascomycota</taxon>
        <taxon>Saccharomycotina</taxon>
        <taxon>Pichiomycetes</taxon>
        <taxon>Debaryomycetaceae</taxon>
        <taxon>Candida/Lodderomyces clade</taxon>
        <taxon>Candida</taxon>
    </lineage>
</organism>
<evidence type="ECO:0000256" key="5">
    <source>
        <dbReference type="ARBA" id="ARBA00022692"/>
    </source>
</evidence>
<keyword evidence="9" id="KW-0830">Ubiquinone</keyword>
<keyword evidence="9" id="KW-0679">Respiratory chain</keyword>
<keyword evidence="5 9" id="KW-0812">Transmembrane</keyword>
<evidence type="ECO:0000256" key="1">
    <source>
        <dbReference type="ARBA" id="ARBA00004370"/>
    </source>
</evidence>
<name>A0A977Q7U4_9ASCO</name>
<keyword evidence="9" id="KW-0520">NAD</keyword>
<evidence type="ECO:0000256" key="9">
    <source>
        <dbReference type="RuleBase" id="RU003640"/>
    </source>
</evidence>
<keyword evidence="4 9" id="KW-0813">Transport</keyword>
<accession>A0A977Q7U4</accession>
<protein>
    <recommendedName>
        <fullName evidence="3 9">NADH-ubiquinone oxidoreductase chain 3</fullName>
        <ecNumber evidence="9">7.1.1.2</ecNumber>
    </recommendedName>
</protein>
<dbReference type="PANTHER" id="PTHR11058">
    <property type="entry name" value="NADH-UBIQUINONE OXIDOREDUCTASE CHAIN 3"/>
    <property type="match status" value="1"/>
</dbReference>
<reference evidence="10" key="1">
    <citation type="submission" date="2021-10" db="EMBL/GenBank/DDBJ databases">
        <title>Mitochondrial genome of the yeast Candida verbasci.</title>
        <authorList>
            <person name="Brejova B."/>
            <person name="Lichancova H."/>
            <person name="Hodorova V."/>
            <person name="Vinar T."/>
            <person name="Sipiczki M."/>
            <person name="Nosek J."/>
        </authorList>
    </citation>
    <scope>NUCLEOTIDE SEQUENCE</scope>
    <source>
        <strain evidence="10">11-1055</strain>
    </source>
</reference>
<dbReference type="EMBL" id="OK589855">
    <property type="protein sequence ID" value="UXG56610.1"/>
    <property type="molecule type" value="Genomic_DNA"/>
</dbReference>
<dbReference type="PANTHER" id="PTHR11058:SF9">
    <property type="entry name" value="NADH-UBIQUINONE OXIDOREDUCTASE CHAIN 3"/>
    <property type="match status" value="1"/>
</dbReference>
<dbReference type="InterPro" id="IPR038430">
    <property type="entry name" value="NDAH_ubi_oxred_su3_sf"/>
</dbReference>
<comment type="catalytic activity">
    <reaction evidence="8 9">
        <text>a ubiquinone + NADH + 5 H(+)(in) = a ubiquinol + NAD(+) + 4 H(+)(out)</text>
        <dbReference type="Rhea" id="RHEA:29091"/>
        <dbReference type="Rhea" id="RHEA-COMP:9565"/>
        <dbReference type="Rhea" id="RHEA-COMP:9566"/>
        <dbReference type="ChEBI" id="CHEBI:15378"/>
        <dbReference type="ChEBI" id="CHEBI:16389"/>
        <dbReference type="ChEBI" id="CHEBI:17976"/>
        <dbReference type="ChEBI" id="CHEBI:57540"/>
        <dbReference type="ChEBI" id="CHEBI:57945"/>
        <dbReference type="EC" id="7.1.1.2"/>
    </reaction>
</comment>
<keyword evidence="7 9" id="KW-0472">Membrane</keyword>
<feature type="transmembrane region" description="Helical" evidence="9">
    <location>
        <begin position="44"/>
        <end position="62"/>
    </location>
</feature>
<dbReference type="InterPro" id="IPR000440">
    <property type="entry name" value="NADH_UbQ/plastoQ_OxRdtase_su3"/>
</dbReference>
<dbReference type="Gene3D" id="1.20.58.1610">
    <property type="entry name" value="NADH:ubiquinone/plastoquinone oxidoreductase, chain 3"/>
    <property type="match status" value="1"/>
</dbReference>